<evidence type="ECO:0000256" key="5">
    <source>
        <dbReference type="ARBA" id="ARBA00022989"/>
    </source>
</evidence>
<evidence type="ECO:0000256" key="7">
    <source>
        <dbReference type="SAM" id="Phobius"/>
    </source>
</evidence>
<feature type="transmembrane region" description="Helical" evidence="7">
    <location>
        <begin position="136"/>
        <end position="159"/>
    </location>
</feature>
<feature type="transmembrane region" description="Helical" evidence="7">
    <location>
        <begin position="556"/>
        <end position="575"/>
    </location>
</feature>
<evidence type="ECO:0000256" key="1">
    <source>
        <dbReference type="ARBA" id="ARBA00004141"/>
    </source>
</evidence>
<evidence type="ECO:0000259" key="8">
    <source>
        <dbReference type="PROSITE" id="PS50850"/>
    </source>
</evidence>
<name>A0A0G2HWP0_9PEZI</name>
<evidence type="ECO:0000313" key="10">
    <source>
        <dbReference type="Proteomes" id="UP000034680"/>
    </source>
</evidence>
<feature type="transmembrane region" description="Helical" evidence="7">
    <location>
        <begin position="442"/>
        <end position="461"/>
    </location>
</feature>
<feature type="domain" description="Major facilitator superfamily (MFS) profile" evidence="8">
    <location>
        <begin position="71"/>
        <end position="579"/>
    </location>
</feature>
<comment type="subcellular location">
    <subcellularLocation>
        <location evidence="1">Membrane</location>
        <topology evidence="1">Multi-pass membrane protein</topology>
    </subcellularLocation>
</comment>
<feature type="transmembrane region" description="Helical" evidence="7">
    <location>
        <begin position="477"/>
        <end position="503"/>
    </location>
</feature>
<dbReference type="GO" id="GO:0005886">
    <property type="term" value="C:plasma membrane"/>
    <property type="evidence" value="ECO:0007669"/>
    <property type="project" value="TreeGrafter"/>
</dbReference>
<comment type="similarity">
    <text evidence="2">Belongs to the major facilitator superfamily.</text>
</comment>
<feature type="transmembrane region" description="Helical" evidence="7">
    <location>
        <begin position="391"/>
        <end position="410"/>
    </location>
</feature>
<dbReference type="PANTHER" id="PTHR23501">
    <property type="entry name" value="MAJOR FACILITATOR SUPERFAMILY"/>
    <property type="match status" value="1"/>
</dbReference>
<gene>
    <name evidence="9" type="ORF">UCDDA912_g07645</name>
</gene>
<feature type="transmembrane region" description="Helical" evidence="7">
    <location>
        <begin position="351"/>
        <end position="371"/>
    </location>
</feature>
<sequence>MTTEKPIVSGPVTGLDDQQAIQADEKGHVAVDSASDSGLGSDDERNTGGLAGVERIEATAKTWTKTWLIVTYIFIWIVFFTDSLQQQISASLLPFVTSSFGKHGLLGTTSIISTIVAGVAKLPLARILDVIGRNEGLIIMLTITVISLILMAACGNIQTYAAGQVFFWTGMNGISYVLQVFIADTSKLKNRMILFGFTTTPYISNTFAGPAAAQSILTGSTWRWGFGAFCIIIPAVCTPVIFVFAVHLRKAKKLGLVKGKTDAEKSRTWWQSTKHWVIELDVLGVLLCVAGFSLLLLPFSLASYQADKWRSGTVISMLVIGVLCLVAFPLYEKYIAPKTFIPYSLFKNRNVLAASLLGGNTWISFYCYKLYFSSYLQVVYDLSVSEAGYIVNIYNIVSCAWAVPVGLLIRYSDRFKWLALISVPVWILFTGLMLKFRMPGTNVAYVVMCEVFTSLAGGTLAQIQQIAVMSSVPHRDVAVALAVLALVTAVGGAIGQSISGAIWTNTLPGLLRSYLPEELKADWATIYGDLEVQLGYDWGSPERAAIVRAYGETQKYMLIASLASAAGSVIWVSILKNERLSDKQQTKGVLF</sequence>
<dbReference type="FunFam" id="1.20.1250.20:FF:000284">
    <property type="entry name" value="Siderophore iron transporter mirB"/>
    <property type="match status" value="1"/>
</dbReference>
<feature type="transmembrane region" description="Helical" evidence="7">
    <location>
        <begin position="309"/>
        <end position="331"/>
    </location>
</feature>
<reference evidence="9 10" key="1">
    <citation type="submission" date="2015-05" db="EMBL/GenBank/DDBJ databases">
        <title>Distinctive expansion of gene families associated with plant cell wall degradation and secondary metabolism in the genomes of grapevine trunk pathogens.</title>
        <authorList>
            <person name="Lawrence D.P."/>
            <person name="Travadon R."/>
            <person name="Rolshausen P.E."/>
            <person name="Baumgartner K."/>
        </authorList>
    </citation>
    <scope>NUCLEOTIDE SEQUENCE [LARGE SCALE GENOMIC DNA]</scope>
    <source>
        <strain evidence="9">DA912</strain>
    </source>
</reference>
<evidence type="ECO:0000256" key="2">
    <source>
        <dbReference type="ARBA" id="ARBA00008335"/>
    </source>
</evidence>
<dbReference type="InterPro" id="IPR011701">
    <property type="entry name" value="MFS"/>
</dbReference>
<keyword evidence="10" id="KW-1185">Reference proteome</keyword>
<feature type="transmembrane region" description="Helical" evidence="7">
    <location>
        <begin position="104"/>
        <end position="124"/>
    </location>
</feature>
<dbReference type="EMBL" id="LCUC01000321">
    <property type="protein sequence ID" value="KKY32390.1"/>
    <property type="molecule type" value="Genomic_DNA"/>
</dbReference>
<reference evidence="9 10" key="2">
    <citation type="submission" date="2015-05" db="EMBL/GenBank/DDBJ databases">
        <authorList>
            <person name="Morales-Cruz A."/>
            <person name="Amrine K.C."/>
            <person name="Cantu D."/>
        </authorList>
    </citation>
    <scope>NUCLEOTIDE SEQUENCE [LARGE SCALE GENOMIC DNA]</scope>
    <source>
        <strain evidence="9">DA912</strain>
    </source>
</reference>
<evidence type="ECO:0000256" key="3">
    <source>
        <dbReference type="ARBA" id="ARBA00022448"/>
    </source>
</evidence>
<comment type="caution">
    <text evidence="9">The sequence shown here is derived from an EMBL/GenBank/DDBJ whole genome shotgun (WGS) entry which is preliminary data.</text>
</comment>
<keyword evidence="6 7" id="KW-0472">Membrane</keyword>
<feature type="transmembrane region" description="Helical" evidence="7">
    <location>
        <begin position="224"/>
        <end position="248"/>
    </location>
</feature>
<dbReference type="Proteomes" id="UP000034680">
    <property type="component" value="Unassembled WGS sequence"/>
</dbReference>
<feature type="transmembrane region" description="Helical" evidence="7">
    <location>
        <begin position="417"/>
        <end position="436"/>
    </location>
</feature>
<protein>
    <submittedName>
        <fullName evidence="9">Putative siderophore iron transporter mirb</fullName>
    </submittedName>
</protein>
<dbReference type="InterPro" id="IPR036259">
    <property type="entry name" value="MFS_trans_sf"/>
</dbReference>
<dbReference type="Pfam" id="PF07690">
    <property type="entry name" value="MFS_1"/>
    <property type="match status" value="1"/>
</dbReference>
<keyword evidence="3" id="KW-0813">Transport</keyword>
<accession>A0A0G2HWP0</accession>
<evidence type="ECO:0000256" key="4">
    <source>
        <dbReference type="ARBA" id="ARBA00022692"/>
    </source>
</evidence>
<evidence type="ECO:0000256" key="6">
    <source>
        <dbReference type="ARBA" id="ARBA00023136"/>
    </source>
</evidence>
<dbReference type="GO" id="GO:0022857">
    <property type="term" value="F:transmembrane transporter activity"/>
    <property type="evidence" value="ECO:0007669"/>
    <property type="project" value="InterPro"/>
</dbReference>
<dbReference type="Gene3D" id="1.20.1250.20">
    <property type="entry name" value="MFS general substrate transporter like domains"/>
    <property type="match status" value="2"/>
</dbReference>
<feature type="transmembrane region" description="Helical" evidence="7">
    <location>
        <begin position="192"/>
        <end position="212"/>
    </location>
</feature>
<dbReference type="SUPFAM" id="SSF103473">
    <property type="entry name" value="MFS general substrate transporter"/>
    <property type="match status" value="1"/>
</dbReference>
<dbReference type="InterPro" id="IPR020846">
    <property type="entry name" value="MFS_dom"/>
</dbReference>
<dbReference type="AlphaFoldDB" id="A0A0G2HWP0"/>
<dbReference type="OrthoDB" id="4078873at2759"/>
<feature type="transmembrane region" description="Helical" evidence="7">
    <location>
        <begin position="66"/>
        <end position="84"/>
    </location>
</feature>
<keyword evidence="5 7" id="KW-1133">Transmembrane helix</keyword>
<dbReference type="PROSITE" id="PS50850">
    <property type="entry name" value="MFS"/>
    <property type="match status" value="1"/>
</dbReference>
<organism evidence="9 10">
    <name type="scientific">Diaporthe ampelina</name>
    <dbReference type="NCBI Taxonomy" id="1214573"/>
    <lineage>
        <taxon>Eukaryota</taxon>
        <taxon>Fungi</taxon>
        <taxon>Dikarya</taxon>
        <taxon>Ascomycota</taxon>
        <taxon>Pezizomycotina</taxon>
        <taxon>Sordariomycetes</taxon>
        <taxon>Sordariomycetidae</taxon>
        <taxon>Diaporthales</taxon>
        <taxon>Diaporthaceae</taxon>
        <taxon>Diaporthe</taxon>
    </lineage>
</organism>
<proteinExistence type="inferred from homology"/>
<evidence type="ECO:0000313" key="9">
    <source>
        <dbReference type="EMBL" id="KKY32390.1"/>
    </source>
</evidence>
<keyword evidence="4 7" id="KW-0812">Transmembrane</keyword>
<feature type="transmembrane region" description="Helical" evidence="7">
    <location>
        <begin position="165"/>
        <end position="183"/>
    </location>
</feature>
<dbReference type="PANTHER" id="PTHR23501:SF55">
    <property type="entry name" value="SIDEROPHORE IRON TRANSPORTER, PUTATIVE (AFU_ORTHOLOGUE AFUA_3G03440)-RELATED"/>
    <property type="match status" value="1"/>
</dbReference>
<feature type="transmembrane region" description="Helical" evidence="7">
    <location>
        <begin position="276"/>
        <end position="297"/>
    </location>
</feature>